<reference evidence="2 3" key="1">
    <citation type="submission" date="2019-08" db="EMBL/GenBank/DDBJ databases">
        <title>Genone of Arthrobacter echini P9.</title>
        <authorList>
            <person name="Bowman J.P."/>
        </authorList>
    </citation>
    <scope>NUCLEOTIDE SEQUENCE [LARGE SCALE GENOMIC DNA]</scope>
    <source>
        <strain evidence="2 3">P9</strain>
    </source>
</reference>
<organism evidence="2 3">
    <name type="scientific">Arthrobacter echini</name>
    <dbReference type="NCBI Taxonomy" id="1529066"/>
    <lineage>
        <taxon>Bacteria</taxon>
        <taxon>Bacillati</taxon>
        <taxon>Actinomycetota</taxon>
        <taxon>Actinomycetes</taxon>
        <taxon>Micrococcales</taxon>
        <taxon>Micrococcaceae</taxon>
        <taxon>Arthrobacter</taxon>
    </lineage>
</organism>
<proteinExistence type="predicted"/>
<evidence type="ECO:0000313" key="2">
    <source>
        <dbReference type="EMBL" id="TYC96304.1"/>
    </source>
</evidence>
<dbReference type="RefSeq" id="WP_148601809.1">
    <property type="nucleotide sequence ID" value="NZ_VSLD01000013.1"/>
</dbReference>
<evidence type="ECO:0000313" key="3">
    <source>
        <dbReference type="Proteomes" id="UP000323410"/>
    </source>
</evidence>
<feature type="signal peptide" evidence="1">
    <location>
        <begin position="1"/>
        <end position="29"/>
    </location>
</feature>
<comment type="caution">
    <text evidence="2">The sequence shown here is derived from an EMBL/GenBank/DDBJ whole genome shotgun (WGS) entry which is preliminary data.</text>
</comment>
<evidence type="ECO:0000256" key="1">
    <source>
        <dbReference type="SAM" id="SignalP"/>
    </source>
</evidence>
<sequence>MFMTRKVPALLTPLMGLMLLISTSGVANAASVAPPAEPLTMIAVSGEKAASKTEAAMTALASGAVPLQAPLNTVVEAETKVNTVPTDQGEFTTVTIPIDGSYSFTSNVSMVFDSDGNRL</sequence>
<protein>
    <recommendedName>
        <fullName evidence="4">Carboxypeptidase regulatory-like domain-containing protein</fullName>
    </recommendedName>
</protein>
<dbReference type="Proteomes" id="UP000323410">
    <property type="component" value="Unassembled WGS sequence"/>
</dbReference>
<accession>A0A5D0XI86</accession>
<keyword evidence="1" id="KW-0732">Signal</keyword>
<dbReference type="EMBL" id="VSLD01000013">
    <property type="protein sequence ID" value="TYC96304.1"/>
    <property type="molecule type" value="Genomic_DNA"/>
</dbReference>
<keyword evidence="3" id="KW-1185">Reference proteome</keyword>
<gene>
    <name evidence="2" type="ORF">FQ377_14030</name>
</gene>
<dbReference type="AlphaFoldDB" id="A0A5D0XI86"/>
<name>A0A5D0XI86_9MICC</name>
<evidence type="ECO:0008006" key="4">
    <source>
        <dbReference type="Google" id="ProtNLM"/>
    </source>
</evidence>
<dbReference type="OrthoDB" id="5188363at2"/>
<feature type="chain" id="PRO_5023016716" description="Carboxypeptidase regulatory-like domain-containing protein" evidence="1">
    <location>
        <begin position="30"/>
        <end position="119"/>
    </location>
</feature>